<evidence type="ECO:0000313" key="1">
    <source>
        <dbReference type="EMBL" id="HIY91515.1"/>
    </source>
</evidence>
<organism evidence="1 2">
    <name type="scientific">Candidatus Companilactobacillus pullicola</name>
    <dbReference type="NCBI Taxonomy" id="2838523"/>
    <lineage>
        <taxon>Bacteria</taxon>
        <taxon>Bacillati</taxon>
        <taxon>Bacillota</taxon>
        <taxon>Bacilli</taxon>
        <taxon>Lactobacillales</taxon>
        <taxon>Lactobacillaceae</taxon>
        <taxon>Companilactobacillus</taxon>
    </lineage>
</organism>
<dbReference type="AlphaFoldDB" id="A0A9D2CM29"/>
<sequence>MTARTLSKEKIVSIAVEIINNQETLTFTRLGKLLGTRPQAIYNYFPDVMALKVAVANDFYKQLAQRLEVDLLALSGKQAVKTFANVSVQYSLSHFLVVKQILSIPKDKLNSDDLNNGYMMIHKILNELLESLVDDKKSQLIILRMLSNLIIGEIVNDKNNRFDRNLMSARDSFDNMLDITLLSL</sequence>
<dbReference type="InterPro" id="IPR009057">
    <property type="entry name" value="Homeodomain-like_sf"/>
</dbReference>
<gene>
    <name evidence="1" type="ORF">H9820_01070</name>
</gene>
<dbReference type="Proteomes" id="UP000824013">
    <property type="component" value="Unassembled WGS sequence"/>
</dbReference>
<dbReference type="Gene3D" id="1.10.357.10">
    <property type="entry name" value="Tetracycline Repressor, domain 2"/>
    <property type="match status" value="1"/>
</dbReference>
<dbReference type="Gene3D" id="1.10.10.60">
    <property type="entry name" value="Homeodomain-like"/>
    <property type="match status" value="1"/>
</dbReference>
<name>A0A9D2CM29_9LACO</name>
<accession>A0A9D2CM29</accession>
<dbReference type="SUPFAM" id="SSF46689">
    <property type="entry name" value="Homeodomain-like"/>
    <property type="match status" value="1"/>
</dbReference>
<protein>
    <submittedName>
        <fullName evidence="1">TetR/AcrR family transcriptional regulator</fullName>
    </submittedName>
</protein>
<reference evidence="1" key="2">
    <citation type="submission" date="2021-04" db="EMBL/GenBank/DDBJ databases">
        <authorList>
            <person name="Gilroy R."/>
        </authorList>
    </citation>
    <scope>NUCLEOTIDE SEQUENCE</scope>
    <source>
        <strain evidence="1">3204</strain>
    </source>
</reference>
<dbReference type="EMBL" id="DXCM01000010">
    <property type="protein sequence ID" value="HIY91515.1"/>
    <property type="molecule type" value="Genomic_DNA"/>
</dbReference>
<evidence type="ECO:0000313" key="2">
    <source>
        <dbReference type="Proteomes" id="UP000824013"/>
    </source>
</evidence>
<reference evidence="1" key="1">
    <citation type="journal article" date="2021" name="PeerJ">
        <title>Extensive microbial diversity within the chicken gut microbiome revealed by metagenomics and culture.</title>
        <authorList>
            <person name="Gilroy R."/>
            <person name="Ravi A."/>
            <person name="Getino M."/>
            <person name="Pursley I."/>
            <person name="Horton D.L."/>
            <person name="Alikhan N.F."/>
            <person name="Baker D."/>
            <person name="Gharbi K."/>
            <person name="Hall N."/>
            <person name="Watson M."/>
            <person name="Adriaenssens E.M."/>
            <person name="Foster-Nyarko E."/>
            <person name="Jarju S."/>
            <person name="Secka A."/>
            <person name="Antonio M."/>
            <person name="Oren A."/>
            <person name="Chaudhuri R.R."/>
            <person name="La Ragione R."/>
            <person name="Hildebrand F."/>
            <person name="Pallen M.J."/>
        </authorList>
    </citation>
    <scope>NUCLEOTIDE SEQUENCE</scope>
    <source>
        <strain evidence="1">3204</strain>
    </source>
</reference>
<comment type="caution">
    <text evidence="1">The sequence shown here is derived from an EMBL/GenBank/DDBJ whole genome shotgun (WGS) entry which is preliminary data.</text>
</comment>
<proteinExistence type="predicted"/>